<sequence length="259" mass="30443">MRFTYERKLQCVLQSLQRNVDCLGRRERRQVKNCEIYVGREIKQMVDPKMKLKNTIAVEKNEINPHEIPAKLKYMHRPPRITPNYGNKRYCMANAFVLKTKLSRVLLYDNVTQQFLLGRKLNSINSEQEKVARLCDLHRKTFFNQSYLKDLRQHHFGKRSDANMALISAQSDPRTNNGHFRNPSLQDFKAPRTTELPPLRTANSNLEQNLKSTLLFKNRHQSHPENDSSKFGDIGYQRGKLLKLDKRFLSLEKLLTPFT</sequence>
<accession>A0A0L8FXD3</accession>
<dbReference type="OrthoDB" id="6114324at2759"/>
<gene>
    <name evidence="2" type="ORF">OCBIM_22005055mg</name>
</gene>
<organism evidence="2">
    <name type="scientific">Octopus bimaculoides</name>
    <name type="common">California two-spotted octopus</name>
    <dbReference type="NCBI Taxonomy" id="37653"/>
    <lineage>
        <taxon>Eukaryota</taxon>
        <taxon>Metazoa</taxon>
        <taxon>Spiralia</taxon>
        <taxon>Lophotrochozoa</taxon>
        <taxon>Mollusca</taxon>
        <taxon>Cephalopoda</taxon>
        <taxon>Coleoidea</taxon>
        <taxon>Octopodiformes</taxon>
        <taxon>Octopoda</taxon>
        <taxon>Incirrata</taxon>
        <taxon>Octopodidae</taxon>
        <taxon>Octopus</taxon>
    </lineage>
</organism>
<feature type="compositionally biased region" description="Polar residues" evidence="1">
    <location>
        <begin position="171"/>
        <end position="185"/>
    </location>
</feature>
<evidence type="ECO:0000313" key="2">
    <source>
        <dbReference type="EMBL" id="KOF69406.1"/>
    </source>
</evidence>
<proteinExistence type="predicted"/>
<dbReference type="KEGG" id="obi:106880536"/>
<protein>
    <submittedName>
        <fullName evidence="2">Uncharacterized protein</fullName>
    </submittedName>
</protein>
<name>A0A0L8FXD3_OCTBM</name>
<reference evidence="2" key="1">
    <citation type="submission" date="2015-07" db="EMBL/GenBank/DDBJ databases">
        <title>MeaNS - Measles Nucleotide Surveillance Program.</title>
        <authorList>
            <person name="Tran T."/>
            <person name="Druce J."/>
        </authorList>
    </citation>
    <scope>NUCLEOTIDE SEQUENCE</scope>
    <source>
        <strain evidence="2">UCB-OBI-ISO-001</strain>
        <tissue evidence="2">Gonad</tissue>
    </source>
</reference>
<dbReference type="EMBL" id="KQ425509">
    <property type="protein sequence ID" value="KOF69406.1"/>
    <property type="molecule type" value="Genomic_DNA"/>
</dbReference>
<dbReference type="AlphaFoldDB" id="A0A0L8FXD3"/>
<feature type="region of interest" description="Disordered" evidence="1">
    <location>
        <begin position="171"/>
        <end position="204"/>
    </location>
</feature>
<evidence type="ECO:0000256" key="1">
    <source>
        <dbReference type="SAM" id="MobiDB-lite"/>
    </source>
</evidence>